<feature type="region of interest" description="Disordered" evidence="7">
    <location>
        <begin position="202"/>
        <end position="238"/>
    </location>
</feature>
<accession>A0A1D6G817</accession>
<comment type="subcellular location">
    <subcellularLocation>
        <location evidence="1">Nucleus</location>
    </subcellularLocation>
</comment>
<proteinExistence type="inferred from homology"/>
<keyword evidence="4" id="KW-0238">DNA-binding</keyword>
<dbReference type="GO" id="GO:0003700">
    <property type="term" value="F:DNA-binding transcription factor activity"/>
    <property type="evidence" value="ECO:0007669"/>
    <property type="project" value="InterPro"/>
</dbReference>
<dbReference type="Pfam" id="PF14144">
    <property type="entry name" value="DOG1"/>
    <property type="match status" value="1"/>
</dbReference>
<dbReference type="GO" id="GO:0006351">
    <property type="term" value="P:DNA-templated transcription"/>
    <property type="evidence" value="ECO:0007669"/>
    <property type="project" value="InterPro"/>
</dbReference>
<dbReference type="SUPFAM" id="SSF57959">
    <property type="entry name" value="Leucine zipper domain"/>
    <property type="match status" value="1"/>
</dbReference>
<name>A0A1D6G817_MAIZE</name>
<dbReference type="EMBL" id="CM000784">
    <property type="protein sequence ID" value="AQK99288.1"/>
    <property type="molecule type" value="Genomic_DNA"/>
</dbReference>
<evidence type="ECO:0000256" key="2">
    <source>
        <dbReference type="ARBA" id="ARBA00007163"/>
    </source>
</evidence>
<keyword evidence="3" id="KW-0805">Transcription regulation</keyword>
<dbReference type="InterPro" id="IPR046347">
    <property type="entry name" value="bZIP_sf"/>
</dbReference>
<evidence type="ECO:0000256" key="3">
    <source>
        <dbReference type="ARBA" id="ARBA00023015"/>
    </source>
</evidence>
<dbReference type="GO" id="GO:0005634">
    <property type="term" value="C:nucleus"/>
    <property type="evidence" value="ECO:0007669"/>
    <property type="project" value="UniProtKB-SubCell"/>
</dbReference>
<evidence type="ECO:0000313" key="8">
    <source>
        <dbReference type="EMBL" id="AQK99288.1"/>
    </source>
</evidence>
<organism evidence="8">
    <name type="scientific">Zea mays</name>
    <name type="common">Maize</name>
    <dbReference type="NCBI Taxonomy" id="4577"/>
    <lineage>
        <taxon>Eukaryota</taxon>
        <taxon>Viridiplantae</taxon>
        <taxon>Streptophyta</taxon>
        <taxon>Embryophyta</taxon>
        <taxon>Tracheophyta</taxon>
        <taxon>Spermatophyta</taxon>
        <taxon>Magnoliopsida</taxon>
        <taxon>Liliopsida</taxon>
        <taxon>Poales</taxon>
        <taxon>Poaceae</taxon>
        <taxon>PACMAD clade</taxon>
        <taxon>Panicoideae</taxon>
        <taxon>Andropogonodae</taxon>
        <taxon>Andropogoneae</taxon>
        <taxon>Tripsacinae</taxon>
        <taxon>Zea</taxon>
    </lineage>
</organism>
<evidence type="ECO:0000256" key="1">
    <source>
        <dbReference type="ARBA" id="ARBA00004123"/>
    </source>
</evidence>
<dbReference type="InParanoid" id="A0A1D6G817"/>
<sequence length="555" mass="60257">MVQGEESSWRMERAALPLNQALAYGVQAHGAGGAAAAPPTCFLYRLSLFPQLYFRDFHQPAAAAAAYFGFGELEEALIHGGGGGVDPGVITKNDVAQAKSAAAAAGYLAGAAARPPTLEIFPSLPMRHQQQLHSGNSQSVGSTTDSSSAQNAMSQMELASPAASSAPRQEAMMVTADGYSYKPGLAAAAAGAAPPSFQFQQQHQHHHPLPLHGDGGGDHDKCHSHVQRKHGSTGKDGKLVDAKTERRLAQNREAARKSRLRKKAYVQQLETTRIRLQHVEHEFQRARSHSQGVGVGGCGAAGDMSCGAAMFDMEYARWLDDDSKRLAELRGGLQAHLLLDANLGLIVEECMQHHDELFQLKAALARSDVFHLLTGSWTTPAERCFFWMGGFRPSELLKVLIPQLDPLTEQQLLGICSLQQSSEQAEEALAQGLHQLHQALADTVAAGTLNEGSAAPNCMNIMAVALDKIASLENFYQQADNLRQQTLHQMRRILTTRQAARCFLSIGEYYSRLRALSNLWASRPGDTFIRSESLSPTATELQALHHQRQNQFSGF</sequence>
<dbReference type="ExpressionAtlas" id="A0A1D6G817">
    <property type="expression patterns" value="baseline and differential"/>
</dbReference>
<dbReference type="Gene3D" id="1.20.5.170">
    <property type="match status" value="1"/>
</dbReference>
<dbReference type="SMR" id="A0A1D6G817"/>
<comment type="similarity">
    <text evidence="2">Belongs to the bZIP family.</text>
</comment>
<dbReference type="FunFam" id="1.20.5.170:FF:000019">
    <property type="entry name" value="BZIP family transcription factor"/>
    <property type="match status" value="1"/>
</dbReference>
<keyword evidence="6" id="KW-0539">Nucleus</keyword>
<dbReference type="PROSITE" id="PS51806">
    <property type="entry name" value="DOG1"/>
    <property type="match status" value="1"/>
</dbReference>
<reference evidence="8" key="1">
    <citation type="submission" date="2015-12" db="EMBL/GenBank/DDBJ databases">
        <title>Update maize B73 reference genome by single molecule sequencing technologies.</title>
        <authorList>
            <consortium name="Maize Genome Sequencing Project"/>
            <person name="Ware D."/>
        </authorList>
    </citation>
    <scope>NUCLEOTIDE SEQUENCE</scope>
    <source>
        <tissue evidence="8">Seedling</tissue>
    </source>
</reference>
<dbReference type="AlphaFoldDB" id="A0A1D6G817"/>
<feature type="region of interest" description="Disordered" evidence="7">
    <location>
        <begin position="126"/>
        <end position="166"/>
    </location>
</feature>
<protein>
    <submittedName>
        <fullName evidence="8">Liguleless related sequence1</fullName>
    </submittedName>
</protein>
<evidence type="ECO:0000256" key="6">
    <source>
        <dbReference type="ARBA" id="ARBA00023242"/>
    </source>
</evidence>
<feature type="compositionally biased region" description="Low complexity" evidence="7">
    <location>
        <begin position="137"/>
        <end position="148"/>
    </location>
</feature>
<dbReference type="InterPro" id="IPR025422">
    <property type="entry name" value="TGA_domain"/>
</dbReference>
<dbReference type="STRING" id="4577.A0A1D6G817"/>
<dbReference type="PANTHER" id="PTHR45693:SF9">
    <property type="entry name" value="TRANSCRIPTION FACTOR TGA9"/>
    <property type="match status" value="1"/>
</dbReference>
<evidence type="ECO:0000256" key="7">
    <source>
        <dbReference type="SAM" id="MobiDB-lite"/>
    </source>
</evidence>
<gene>
    <name evidence="8" type="ORF">ZEAMMB73_Zm00001d012294</name>
</gene>
<dbReference type="GO" id="GO:0043565">
    <property type="term" value="F:sequence-specific DNA binding"/>
    <property type="evidence" value="ECO:0007669"/>
    <property type="project" value="InterPro"/>
</dbReference>
<dbReference type="PROSITE" id="PS00036">
    <property type="entry name" value="BZIP_BASIC"/>
    <property type="match status" value="1"/>
</dbReference>
<dbReference type="SMART" id="SM00338">
    <property type="entry name" value="BRLZ"/>
    <property type="match status" value="1"/>
</dbReference>
<keyword evidence="5" id="KW-0804">Transcription</keyword>
<dbReference type="PANTHER" id="PTHR45693">
    <property type="entry name" value="TRANSCRIPTION FACTOR TGA9"/>
    <property type="match status" value="1"/>
</dbReference>
<evidence type="ECO:0000256" key="5">
    <source>
        <dbReference type="ARBA" id="ARBA00023163"/>
    </source>
</evidence>
<dbReference type="InterPro" id="IPR004827">
    <property type="entry name" value="bZIP"/>
</dbReference>
<dbReference type="Pfam" id="PF00170">
    <property type="entry name" value="bZIP_1"/>
    <property type="match status" value="1"/>
</dbReference>
<evidence type="ECO:0000256" key="4">
    <source>
        <dbReference type="ARBA" id="ARBA00023125"/>
    </source>
</evidence>
<dbReference type="PROSITE" id="PS50217">
    <property type="entry name" value="BZIP"/>
    <property type="match status" value="1"/>
</dbReference>